<evidence type="ECO:0000313" key="5">
    <source>
        <dbReference type="Proteomes" id="UP000006230"/>
    </source>
</evidence>
<dbReference type="Pfam" id="PF17938">
    <property type="entry name" value="TetR_C_29"/>
    <property type="match status" value="1"/>
</dbReference>
<dbReference type="AlphaFoldDB" id="Q0FKP9"/>
<dbReference type="Gene3D" id="1.10.357.10">
    <property type="entry name" value="Tetracycline Repressor, domain 2"/>
    <property type="match status" value="1"/>
</dbReference>
<dbReference type="EMBL" id="AATQ01000038">
    <property type="protein sequence ID" value="EAU44763.1"/>
    <property type="molecule type" value="Genomic_DNA"/>
</dbReference>
<comment type="caution">
    <text evidence="2">Lacks conserved residue(s) required for the propagation of feature annotation.</text>
</comment>
<comment type="caution">
    <text evidence="4">The sequence shown here is derived from an EMBL/GenBank/DDBJ whole genome shotgun (WGS) entry which is preliminary data.</text>
</comment>
<protein>
    <submittedName>
        <fullName evidence="4">Hypothetical transcriptional regulator protein</fullName>
    </submittedName>
</protein>
<dbReference type="PANTHER" id="PTHR30328:SF54">
    <property type="entry name" value="HTH-TYPE TRANSCRIPTIONAL REPRESSOR SCO4008"/>
    <property type="match status" value="1"/>
</dbReference>
<proteinExistence type="predicted"/>
<dbReference type="InterPro" id="IPR001647">
    <property type="entry name" value="HTH_TetR"/>
</dbReference>
<gene>
    <name evidence="4" type="ORF">R2601_00100</name>
</gene>
<dbReference type="Pfam" id="PF00440">
    <property type="entry name" value="TetR_N"/>
    <property type="match status" value="1"/>
</dbReference>
<keyword evidence="1 2" id="KW-0238">DNA-binding</keyword>
<dbReference type="InterPro" id="IPR041474">
    <property type="entry name" value="NicS_C"/>
</dbReference>
<dbReference type="STRING" id="314265.R2601_00100"/>
<dbReference type="InterPro" id="IPR050109">
    <property type="entry name" value="HTH-type_TetR-like_transc_reg"/>
</dbReference>
<dbReference type="GO" id="GO:0003677">
    <property type="term" value="F:DNA binding"/>
    <property type="evidence" value="ECO:0007669"/>
    <property type="project" value="UniProtKB-UniRule"/>
</dbReference>
<dbReference type="InterPro" id="IPR036271">
    <property type="entry name" value="Tet_transcr_reg_TetR-rel_C_sf"/>
</dbReference>
<evidence type="ECO:0000313" key="4">
    <source>
        <dbReference type="EMBL" id="EAU44763.1"/>
    </source>
</evidence>
<dbReference type="PROSITE" id="PS50977">
    <property type="entry name" value="HTH_TETR_2"/>
    <property type="match status" value="1"/>
</dbReference>
<reference evidence="4 5" key="1">
    <citation type="journal article" date="2010" name="J. Bacteriol.">
        <title>Genome sequences of Pelagibaca bermudensis HTCC2601T and Maritimibacter alkaliphilus HTCC2654T, the type strains of two marine Roseobacter genera.</title>
        <authorList>
            <person name="Thrash J.C."/>
            <person name="Cho J.C."/>
            <person name="Ferriera S."/>
            <person name="Johnson J."/>
            <person name="Vergin K.L."/>
            <person name="Giovannoni S.J."/>
        </authorList>
    </citation>
    <scope>NUCLEOTIDE SEQUENCE [LARGE SCALE GENOMIC DNA]</scope>
    <source>
        <strain evidence="5">DSM 26914 / JCM 13377 / KCTC 12554 / HTCC2601</strain>
    </source>
</reference>
<name>Q0FKP9_SALBH</name>
<dbReference type="SUPFAM" id="SSF48498">
    <property type="entry name" value="Tetracyclin repressor-like, C-terminal domain"/>
    <property type="match status" value="1"/>
</dbReference>
<feature type="domain" description="HTH tetR-type" evidence="3">
    <location>
        <begin position="1"/>
        <end position="37"/>
    </location>
</feature>
<dbReference type="Proteomes" id="UP000006230">
    <property type="component" value="Unassembled WGS sequence"/>
</dbReference>
<dbReference type="eggNOG" id="COG1309">
    <property type="taxonomic scope" value="Bacteria"/>
</dbReference>
<organism evidence="4 5">
    <name type="scientific">Salipiger bermudensis (strain DSM 26914 / JCM 13377 / KCTC 12554 / HTCC2601)</name>
    <name type="common">Pelagibaca bermudensis</name>
    <dbReference type="NCBI Taxonomy" id="314265"/>
    <lineage>
        <taxon>Bacteria</taxon>
        <taxon>Pseudomonadati</taxon>
        <taxon>Pseudomonadota</taxon>
        <taxon>Alphaproteobacteria</taxon>
        <taxon>Rhodobacterales</taxon>
        <taxon>Roseobacteraceae</taxon>
        <taxon>Salipiger</taxon>
    </lineage>
</organism>
<dbReference type="SUPFAM" id="SSF46689">
    <property type="entry name" value="Homeodomain-like"/>
    <property type="match status" value="1"/>
</dbReference>
<evidence type="ECO:0000256" key="2">
    <source>
        <dbReference type="PROSITE-ProRule" id="PRU00335"/>
    </source>
</evidence>
<keyword evidence="5" id="KW-1185">Reference proteome</keyword>
<evidence type="ECO:0000256" key="1">
    <source>
        <dbReference type="ARBA" id="ARBA00023125"/>
    </source>
</evidence>
<dbReference type="PANTHER" id="PTHR30328">
    <property type="entry name" value="TRANSCRIPTIONAL REPRESSOR"/>
    <property type="match status" value="1"/>
</dbReference>
<evidence type="ECO:0000259" key="3">
    <source>
        <dbReference type="PROSITE" id="PS50977"/>
    </source>
</evidence>
<dbReference type="HOGENOM" id="CLU_069356_1_2_5"/>
<accession>Q0FKP9</accession>
<sequence length="181" mass="20311">MEAIALSAGVNKSLVYRHFGNRETLYCTVLDRAYAQIRAGESALELPDDPQEALARVVDYTFDYYIANPDFLVLVGIENLNKGEFLRRVDKAGLNVDNLKGIYSKVLDMGMEQGVFRRGVDPVDLYFVASSLCWYTVATQYTFGITFETDVLSKENLASRRRIIHTAVRGFLTEPQPEGPG</sequence>
<dbReference type="InterPro" id="IPR009057">
    <property type="entry name" value="Homeodomain-like_sf"/>
</dbReference>